<organism evidence="11 12">
    <name type="scientific">Ralstonia mojiangensis</name>
    <dbReference type="NCBI Taxonomy" id="2953895"/>
    <lineage>
        <taxon>Bacteria</taxon>
        <taxon>Pseudomonadati</taxon>
        <taxon>Pseudomonadota</taxon>
        <taxon>Betaproteobacteria</taxon>
        <taxon>Burkholderiales</taxon>
        <taxon>Burkholderiaceae</taxon>
        <taxon>Ralstonia</taxon>
    </lineage>
</organism>
<feature type="binding site" evidence="9">
    <location>
        <position position="379"/>
    </location>
    <ligand>
        <name>Mg(2+)</name>
        <dbReference type="ChEBI" id="CHEBI:18420"/>
    </ligand>
</feature>
<comment type="cofactor">
    <cofactor evidence="9">
        <name>Mg(2+)</name>
        <dbReference type="ChEBI" id="CHEBI:18420"/>
    </cofactor>
    <cofactor evidence="9">
        <name>Mn(2+)</name>
        <dbReference type="ChEBI" id="CHEBI:29035"/>
    </cofactor>
    <text evidence="9">Mg(2+). Can also accept Mn(2+).</text>
</comment>
<evidence type="ECO:0000256" key="4">
    <source>
        <dbReference type="ARBA" id="ARBA00022723"/>
    </source>
</evidence>
<dbReference type="HAMAP" id="MF_00020">
    <property type="entry name" value="Acetate_kinase"/>
    <property type="match status" value="1"/>
</dbReference>
<keyword evidence="4 9" id="KW-0479">Metal-binding</keyword>
<keyword evidence="6 9" id="KW-0418">Kinase</keyword>
<dbReference type="Gene3D" id="3.30.420.40">
    <property type="match status" value="2"/>
</dbReference>
<dbReference type="NCBIfam" id="TIGR00016">
    <property type="entry name" value="ackA"/>
    <property type="match status" value="1"/>
</dbReference>
<feature type="binding site" evidence="9">
    <location>
        <begin position="328"/>
        <end position="332"/>
    </location>
    <ligand>
        <name>ATP</name>
        <dbReference type="ChEBI" id="CHEBI:30616"/>
    </ligand>
</feature>
<evidence type="ECO:0000256" key="5">
    <source>
        <dbReference type="ARBA" id="ARBA00022741"/>
    </source>
</evidence>
<comment type="pathway">
    <text evidence="9">Metabolic intermediate biosynthesis; acetyl-CoA biosynthesis; acetyl-CoA from acetate: step 1/2.</text>
</comment>
<feature type="binding site" evidence="9">
    <location>
        <begin position="281"/>
        <end position="283"/>
    </location>
    <ligand>
        <name>ATP</name>
        <dbReference type="ChEBI" id="CHEBI:30616"/>
    </ligand>
</feature>
<evidence type="ECO:0000256" key="10">
    <source>
        <dbReference type="RuleBase" id="RU003835"/>
    </source>
</evidence>
<comment type="similarity">
    <text evidence="1 9 10">Belongs to the acetokinase family.</text>
</comment>
<feature type="binding site" evidence="9">
    <location>
        <position position="9"/>
    </location>
    <ligand>
        <name>Mg(2+)</name>
        <dbReference type="ChEBI" id="CHEBI:18420"/>
    </ligand>
</feature>
<evidence type="ECO:0000313" key="11">
    <source>
        <dbReference type="EMBL" id="MCT7318464.1"/>
    </source>
</evidence>
<feature type="site" description="Transition state stabilizer" evidence="9">
    <location>
        <position position="179"/>
    </location>
</feature>
<dbReference type="InterPro" id="IPR043129">
    <property type="entry name" value="ATPase_NBD"/>
</dbReference>
<evidence type="ECO:0000256" key="9">
    <source>
        <dbReference type="HAMAP-Rule" id="MF_00020"/>
    </source>
</evidence>
<evidence type="ECO:0000256" key="3">
    <source>
        <dbReference type="ARBA" id="ARBA00022679"/>
    </source>
</evidence>
<evidence type="ECO:0000313" key="12">
    <source>
        <dbReference type="Proteomes" id="UP001164374"/>
    </source>
</evidence>
<dbReference type="EC" id="2.7.2.1" evidence="9"/>
<protein>
    <recommendedName>
        <fullName evidence="9">Acetate kinase</fullName>
        <ecNumber evidence="9">2.7.2.1</ecNumber>
    </recommendedName>
    <alternativeName>
        <fullName evidence="9">Acetokinase</fullName>
    </alternativeName>
</protein>
<dbReference type="GO" id="GO:0008776">
    <property type="term" value="F:acetate kinase activity"/>
    <property type="evidence" value="ECO:0007669"/>
    <property type="project" value="UniProtKB-UniRule"/>
</dbReference>
<feature type="binding site" evidence="9">
    <location>
        <position position="16"/>
    </location>
    <ligand>
        <name>ATP</name>
        <dbReference type="ChEBI" id="CHEBI:30616"/>
    </ligand>
</feature>
<evidence type="ECO:0000256" key="6">
    <source>
        <dbReference type="ARBA" id="ARBA00022777"/>
    </source>
</evidence>
<name>A0AAE3I6P2_9RALS</name>
<feature type="binding site" evidence="9">
    <location>
        <position position="91"/>
    </location>
    <ligand>
        <name>substrate</name>
    </ligand>
</feature>
<evidence type="ECO:0000256" key="7">
    <source>
        <dbReference type="ARBA" id="ARBA00022840"/>
    </source>
</evidence>
<dbReference type="GO" id="GO:0005829">
    <property type="term" value="C:cytosol"/>
    <property type="evidence" value="ECO:0007669"/>
    <property type="project" value="TreeGrafter"/>
</dbReference>
<dbReference type="PRINTS" id="PR00471">
    <property type="entry name" value="ACETATEKNASE"/>
</dbReference>
<comment type="caution">
    <text evidence="11">The sequence shown here is derived from an EMBL/GenBank/DDBJ whole genome shotgun (WGS) entry which is preliminary data.</text>
</comment>
<dbReference type="Pfam" id="PF00871">
    <property type="entry name" value="Acetate_kinase"/>
    <property type="match status" value="1"/>
</dbReference>
<dbReference type="InterPro" id="IPR023865">
    <property type="entry name" value="Aliphatic_acid_kinase_CS"/>
</dbReference>
<dbReference type="GO" id="GO:0006083">
    <property type="term" value="P:acetate metabolic process"/>
    <property type="evidence" value="ECO:0007669"/>
    <property type="project" value="TreeGrafter"/>
</dbReference>
<keyword evidence="5 9" id="KW-0547">Nucleotide-binding</keyword>
<dbReference type="AlphaFoldDB" id="A0AAE3I6P2"/>
<feature type="binding site" evidence="9">
    <location>
        <begin position="206"/>
        <end position="210"/>
    </location>
    <ligand>
        <name>ATP</name>
        <dbReference type="ChEBI" id="CHEBI:30616"/>
    </ligand>
</feature>
<reference evidence="11" key="1">
    <citation type="journal article" date="2023" name="Front. Microbiol.">
        <title>Ralstonia chuxiongensis sp. nov., Ralstonia mojiangensis sp. nov., and Ralstonia soli sp. nov., isolated from tobacco fields, are three novel species in the family Burkholderiaceae.</title>
        <authorList>
            <person name="Lu C.H."/>
            <person name="Zhang Y.Y."/>
            <person name="Jiang N."/>
            <person name="Chen W."/>
            <person name="Shao X."/>
            <person name="Zhao Z.M."/>
            <person name="Lu W.L."/>
            <person name="Hu X."/>
            <person name="Xi Y.X."/>
            <person name="Zou S.Y."/>
            <person name="Wei Q.J."/>
            <person name="Lin Z.L."/>
            <person name="Gong L."/>
            <person name="Gai X.T."/>
            <person name="Zhang L.Q."/>
            <person name="Li J.Y."/>
            <person name="Jin Y."/>
            <person name="Xia Z.Y."/>
        </authorList>
    </citation>
    <scope>NUCLEOTIDE SEQUENCE</scope>
    <source>
        <strain evidence="11">22TCCZM01-4</strain>
    </source>
</reference>
<feature type="site" description="Transition state stabilizer" evidence="9">
    <location>
        <position position="239"/>
    </location>
</feature>
<dbReference type="PANTHER" id="PTHR21060:SF21">
    <property type="entry name" value="ACETATE KINASE"/>
    <property type="match status" value="1"/>
</dbReference>
<keyword evidence="3 9" id="KW-0808">Transferase</keyword>
<evidence type="ECO:0000256" key="8">
    <source>
        <dbReference type="ARBA" id="ARBA00022842"/>
    </source>
</evidence>
<comment type="subcellular location">
    <subcellularLocation>
        <location evidence="9">Cytoplasm</location>
    </subcellularLocation>
</comment>
<dbReference type="GO" id="GO:0005524">
    <property type="term" value="F:ATP binding"/>
    <property type="evidence" value="ECO:0007669"/>
    <property type="project" value="UniProtKB-KW"/>
</dbReference>
<reference evidence="11" key="2">
    <citation type="submission" date="2023-02" db="EMBL/GenBank/DDBJ databases">
        <authorList>
            <person name="Lu C.-H."/>
        </authorList>
    </citation>
    <scope>NUCLEOTIDE SEQUENCE</scope>
    <source>
        <strain evidence="11">22TCCZM01-4</strain>
    </source>
</reference>
<dbReference type="GO" id="GO:0000287">
    <property type="term" value="F:magnesium ion binding"/>
    <property type="evidence" value="ECO:0007669"/>
    <property type="project" value="UniProtKB-UniRule"/>
</dbReference>
<dbReference type="SUPFAM" id="SSF53067">
    <property type="entry name" value="Actin-like ATPase domain"/>
    <property type="match status" value="2"/>
</dbReference>
<dbReference type="Proteomes" id="UP001164374">
    <property type="component" value="Unassembled WGS sequence"/>
</dbReference>
<evidence type="ECO:0000256" key="1">
    <source>
        <dbReference type="ARBA" id="ARBA00008748"/>
    </source>
</evidence>
<accession>A0AAE3I6P2</accession>
<proteinExistence type="inferred from homology"/>
<dbReference type="InterPro" id="IPR000890">
    <property type="entry name" value="Aliphatic_acid_kin_short-chain"/>
</dbReference>
<dbReference type="PROSITE" id="PS01075">
    <property type="entry name" value="ACETATE_KINASE_1"/>
    <property type="match status" value="1"/>
</dbReference>
<keyword evidence="8 9" id="KW-0460">Magnesium</keyword>
<gene>
    <name evidence="9" type="primary">ackA</name>
    <name evidence="11" type="ORF">N5I87_20790</name>
</gene>
<comment type="subunit">
    <text evidence="9">Homodimer.</text>
</comment>
<dbReference type="InterPro" id="IPR004372">
    <property type="entry name" value="Ac/propionate_kinase"/>
</dbReference>
<feature type="active site" description="Proton donor/acceptor" evidence="9">
    <location>
        <position position="148"/>
    </location>
</feature>
<dbReference type="PANTHER" id="PTHR21060">
    <property type="entry name" value="ACETATE KINASE"/>
    <property type="match status" value="1"/>
</dbReference>
<comment type="function">
    <text evidence="9">Catalyzes the formation of acetyl phosphate from acetate and ATP. Can also catalyze the reverse reaction.</text>
</comment>
<dbReference type="EMBL" id="JAOCQJ010000005">
    <property type="protein sequence ID" value="MCT7318464.1"/>
    <property type="molecule type" value="Genomic_DNA"/>
</dbReference>
<comment type="catalytic activity">
    <reaction evidence="9">
        <text>acetate + ATP = acetyl phosphate + ADP</text>
        <dbReference type="Rhea" id="RHEA:11352"/>
        <dbReference type="ChEBI" id="CHEBI:22191"/>
        <dbReference type="ChEBI" id="CHEBI:30089"/>
        <dbReference type="ChEBI" id="CHEBI:30616"/>
        <dbReference type="ChEBI" id="CHEBI:456216"/>
        <dbReference type="EC" id="2.7.2.1"/>
    </reaction>
</comment>
<evidence type="ECO:0000256" key="2">
    <source>
        <dbReference type="ARBA" id="ARBA00022490"/>
    </source>
</evidence>
<dbReference type="RefSeq" id="WP_260800586.1">
    <property type="nucleotide sequence ID" value="NZ_JAOCQJ010000005.1"/>
</dbReference>
<keyword evidence="7 9" id="KW-0067">ATP-binding</keyword>
<dbReference type="GO" id="GO:0006085">
    <property type="term" value="P:acetyl-CoA biosynthetic process"/>
    <property type="evidence" value="ECO:0007669"/>
    <property type="project" value="UniProtKB-UniRule"/>
</dbReference>
<sequence length="392" mass="42238">MNDCIVVLNCGSSSIKFAMFDATLHPLPRVPMWSGKVEGIGTDHPTGTEAGTPTQALALDSAQPYHAALMHIRQRVEHRLDGRRLMAVAHRVVHGGSKYFAPVRVNADVLSDLRSYIPLAPLHQPFALEAIEALLSDLPDVPQVACFDTAFHRTLPQVETMLPLPYTAWERGLRRYGFHGLSYEYMSIALQERHGDIALGRTIVAHLGSGASLCAMHGLKSVATTMGFSALDGLMMGTRCGALDPGAVLYMMETEHLSPTQVGHVLYHESGLLGVSGLSSDPRDIIAHEADNPRAQAALALYVRRIVREIGALVAVLGGLDFLVFTAGIGEHNAVLRERIVGGLGYLGANLDDEANQAHAAVISTSASRIRVAVEPTNEEWVAARHAVKLCS</sequence>
<keyword evidence="2 9" id="KW-0963">Cytoplasm</keyword>
<dbReference type="PIRSF" id="PIRSF000722">
    <property type="entry name" value="Acetate_prop_kin"/>
    <property type="match status" value="1"/>
</dbReference>